<dbReference type="EMBL" id="JALGBI010000001">
    <property type="protein sequence ID" value="MCJ0763428.1"/>
    <property type="molecule type" value="Genomic_DNA"/>
</dbReference>
<dbReference type="Proteomes" id="UP001139447">
    <property type="component" value="Unassembled WGS sequence"/>
</dbReference>
<dbReference type="InterPro" id="IPR008638">
    <property type="entry name" value="FhaB/CdiA-like_TPS"/>
</dbReference>
<sequence>MNHIYRLVWNGTTQTWAAVAETATGRGRHGTVGPRLRRALARAARTALQALPVAGIGLSALAQTVTLAPGQQGRAFVSPNGTTVVDIATANAAGVSHNKFMQYNVGAQGLVLNNTTSNGALSNASQLAGSVLANMSSTRAANVIVNEVVSANRSVLAGFTEVAGQRADVIVANPYGITCSGCGFINTDRVTLSTGTPRWAASGALDGFDVRQGDILVNGAGLNATAQQILDLVTRSVKLDGAVNAQDLGVFAGTGAWNYASRSAGAAGAGTGAAPAYAIDASALGAMYANQIKLVANEAGVGVRLLGDVAAQVKDVTISAAGQVELRNHLSARGSVQVASAGSLIASGATIGAGQTLSLSGRSVTLSDGAYVESAGPLQVTSSGSLNINNAGLRSGQGLSLSGADLSLSNGAYLDVGGRLQATASSGALTLSNSGVKAKGDITLAATQGNLSLTTGSGQGVQSTAGTLSLQAGGNLALAGTLSADVGNVKLQSGAALSNSGTVQAGGTLDAQAATTLGNQGTLLAKGALTAKAGTAFTNSGTVQGATLGAQAATLSNSGTLMSTQGVATLGVTTQFTNTGLAQAQTDLTVTTGTSGSVTNQGKLLSGGALKLTAGTLDNQSAGVVLAKGALQLTTQALLGNAGTAQGTTLAVQAGAVDNSGKLLSTQGGAALTVTGQLGNSGKLQGATSLDLSAQTLDNAADILSANGTSTVTVTGALTNRAGANLAANGAMTLQAGTLDNAGLLGATGNLNAQSSGALTNEATGTLQAQGNLTLGAGAAFDNQGSVQAGGSGQVTATGLSNAVNAELRAASGLTVALGAGGLDNSGLLKAGLGTPGDTTRLTLTSQGGDLVNQTTGRLEAGSLALTADNLNNLGSLTAGAGGSTLQLGGGFDNASGATATLGASGSSSQVTAGRVGNLGTLATAGDLLFNLAGDMTNGSAANSTASVATGGALTFRGRYEGLGYSVTNYGKIDAQGALAFGGFAPRLSGDPIYIPGVSPCTESYCPSGRLGSLNVYGSLHGGTVDLATRALTMGAAAEIVSQRGMTITTDTLSMAQAPDPLYPGQVITSRIMGAMAATGLPADAGQYQVKVASLDRLGVVGLLYSRDDLDVQAPDILVSGTGAIAALNNLHLAATRGTLDLSTPMSGSTGTPPIGPSTTPGFLTNFGTLYAGNTLSARVNGTLTNAVQITTDGSGMRTLGARGSIAAGQNISLVANTFINNSDVNSEGDLQVVATSLRNEVQGGDKRVYSYTFDPNWINQAPPHVKRGDLPNQFGNWTRSGSDWDDNDKGGNLDVATNYIARYTETLKFAAGTEPLYYPTLTAAHNAKLYFNNGKNLGGLVQGVDSVLMQGFAARSSGTAVLPGVTDDAGRVLVAPQAGDSDMAVFTNDSLAQVTVQKHVSQTMTMKYTAVGPDIDTYWNWCHFGSDAVCTQDGRGTVVPTHVVDSVQAVLPTGYSGARIYTANLSGSGFTLYNEGSSTSATYERGDSTIAPSSTPPDMTSRSGRNLSLISSTTLLTPGSKPVPVPGPAQSSVLPGDGTQTGWTPVSLTIQPTSANGSSLQTGLTFGGIQVNLPASPNGLFVLARNPAAGYLIESNPLYRVGSTAVGSDYLRDRLGFSTDEAVLRLGDGSYESWLVQQQLISQTGSMLLKGYGSLDELMRGLMDNAGGQAKALGLVWGQALTPEQIAGLKSDIVWMVKTTLNGQEVLVPVVYLSQSTKDSIKKGAIIEADSGTLDVNGKANSGTISGVTVNNLGGGKAPDSLFGFGSGGSSAQNFNDQSFEIVKSYLMSAGGAAVGVSDVKGWLEKNKSNPDEIGKVLPFAYSRYMALSTGGGLVSANDKAFVEYVGNYAKQQRLDAIDKAIADYEAFKKSNNTSGKSGTLNSLFALPPPPPQWIIDEATQGVILSDAEKQRVGSMLISSGVNPIAIGSGATAAAAVAGGTAAGVAATQLGTTIAPFAITSGVRAGLTVAEASSSVFGASFAAGPIGIVAAALMIAGEAMAQLIQAETFIPDLKRERAKIEAASGSDVAFWLNQKGGAEQLFLSMAKMMGT</sequence>
<dbReference type="Pfam" id="PF13018">
    <property type="entry name" value="ESPR"/>
    <property type="match status" value="1"/>
</dbReference>
<dbReference type="RefSeq" id="WP_243306019.1">
    <property type="nucleotide sequence ID" value="NZ_JALGBI010000001.1"/>
</dbReference>
<dbReference type="InterPro" id="IPR011050">
    <property type="entry name" value="Pectin_lyase_fold/virulence"/>
</dbReference>
<feature type="domain" description="Filamentous haemagglutinin FhaB/tRNA nuclease CdiA-like TPS" evidence="2">
    <location>
        <begin position="79"/>
        <end position="202"/>
    </location>
</feature>
<dbReference type="Pfam" id="PF05860">
    <property type="entry name" value="TPS"/>
    <property type="match status" value="1"/>
</dbReference>
<reference evidence="3" key="1">
    <citation type="submission" date="2022-03" db="EMBL/GenBank/DDBJ databases">
        <authorList>
            <person name="Woo C.Y."/>
        </authorList>
    </citation>
    <scope>NUCLEOTIDE SEQUENCE</scope>
    <source>
        <strain evidence="3">CYS-02</strain>
    </source>
</reference>
<evidence type="ECO:0000313" key="4">
    <source>
        <dbReference type="Proteomes" id="UP001139447"/>
    </source>
</evidence>
<dbReference type="NCBIfam" id="TIGR01731">
    <property type="entry name" value="fil_hemag_20aa"/>
    <property type="match status" value="10"/>
</dbReference>
<dbReference type="InterPro" id="IPR012334">
    <property type="entry name" value="Pectin_lyas_fold"/>
</dbReference>
<dbReference type="SUPFAM" id="SSF51126">
    <property type="entry name" value="Pectin lyase-like"/>
    <property type="match status" value="1"/>
</dbReference>
<evidence type="ECO:0000256" key="1">
    <source>
        <dbReference type="SAM" id="MobiDB-lite"/>
    </source>
</evidence>
<dbReference type="NCBIfam" id="TIGR01901">
    <property type="entry name" value="adhes_NPXG"/>
    <property type="match status" value="1"/>
</dbReference>
<feature type="compositionally biased region" description="Polar residues" evidence="1">
    <location>
        <begin position="1491"/>
        <end position="1506"/>
    </location>
</feature>
<dbReference type="InterPro" id="IPR010069">
    <property type="entry name" value="CdiA_FHA1_rpt"/>
</dbReference>
<evidence type="ECO:0000313" key="3">
    <source>
        <dbReference type="EMBL" id="MCJ0763428.1"/>
    </source>
</evidence>
<name>A0A9X2AM79_9BURK</name>
<dbReference type="SMART" id="SM00912">
    <property type="entry name" value="Haemagg_act"/>
    <property type="match status" value="1"/>
</dbReference>
<comment type="caution">
    <text evidence="3">The sequence shown here is derived from an EMBL/GenBank/DDBJ whole genome shotgun (WGS) entry which is preliminary data.</text>
</comment>
<organism evidence="3 4">
    <name type="scientific">Variovorax terrae</name>
    <dbReference type="NCBI Taxonomy" id="2923278"/>
    <lineage>
        <taxon>Bacteria</taxon>
        <taxon>Pseudomonadati</taxon>
        <taxon>Pseudomonadota</taxon>
        <taxon>Betaproteobacteria</taxon>
        <taxon>Burkholderiales</taxon>
        <taxon>Comamonadaceae</taxon>
        <taxon>Variovorax</taxon>
    </lineage>
</organism>
<accession>A0A9X2AM79</accession>
<gene>
    <name evidence="3" type="ORF">MMF98_09425</name>
</gene>
<dbReference type="Gene3D" id="2.160.20.10">
    <property type="entry name" value="Single-stranded right-handed beta-helix, Pectin lyase-like"/>
    <property type="match status" value="1"/>
</dbReference>
<proteinExistence type="predicted"/>
<dbReference type="InterPro" id="IPR024973">
    <property type="entry name" value="ESPR"/>
</dbReference>
<protein>
    <submittedName>
        <fullName evidence="3">Filamentous hemagglutinin N-terminal domain-containing protein</fullName>
    </submittedName>
</protein>
<feature type="region of interest" description="Disordered" evidence="1">
    <location>
        <begin position="1478"/>
        <end position="1506"/>
    </location>
</feature>
<evidence type="ECO:0000259" key="2">
    <source>
        <dbReference type="SMART" id="SM00912"/>
    </source>
</evidence>
<keyword evidence="4" id="KW-1185">Reference proteome</keyword>